<dbReference type="RefSeq" id="WP_361938229.1">
    <property type="nucleotide sequence ID" value="NZ_JBEXWI010000002.1"/>
</dbReference>
<reference evidence="4 5" key="1">
    <citation type="submission" date="2024-10" db="EMBL/GenBank/DDBJ databases">
        <title>The Natural Products Discovery Center: Release of the First 8490 Sequenced Strains for Exploring Actinobacteria Biosynthetic Diversity.</title>
        <authorList>
            <person name="Kalkreuter E."/>
            <person name="Kautsar S.A."/>
            <person name="Yang D."/>
            <person name="Bader C.D."/>
            <person name="Teijaro C.N."/>
            <person name="Fluegel L."/>
            <person name="Davis C.M."/>
            <person name="Simpson J.R."/>
            <person name="Lauterbach L."/>
            <person name="Steele A.D."/>
            <person name="Gui C."/>
            <person name="Meng S."/>
            <person name="Li G."/>
            <person name="Viehrig K."/>
            <person name="Ye F."/>
            <person name="Su P."/>
            <person name="Kiefer A.F."/>
            <person name="Nichols A."/>
            <person name="Cepeda A.J."/>
            <person name="Yan W."/>
            <person name="Fan B."/>
            <person name="Jiang Y."/>
            <person name="Adhikari A."/>
            <person name="Zheng C.-J."/>
            <person name="Schuster L."/>
            <person name="Cowan T.M."/>
            <person name="Smanski M.J."/>
            <person name="Chevrette M.G."/>
            <person name="De Carvalho L.P.S."/>
            <person name="Shen B."/>
        </authorList>
    </citation>
    <scope>NUCLEOTIDE SEQUENCE [LARGE SCALE GENOMIC DNA]</scope>
    <source>
        <strain evidence="4 5">NPDC005497</strain>
    </source>
</reference>
<organism evidence="4 5">
    <name type="scientific">Streptomyces tibetensis</name>
    <dbReference type="NCBI Taxonomy" id="2382123"/>
    <lineage>
        <taxon>Bacteria</taxon>
        <taxon>Bacillati</taxon>
        <taxon>Actinomycetota</taxon>
        <taxon>Actinomycetes</taxon>
        <taxon>Kitasatosporales</taxon>
        <taxon>Streptomycetaceae</taxon>
        <taxon>Streptomyces</taxon>
    </lineage>
</organism>
<comment type="similarity">
    <text evidence="1">Belongs to the thioesterase family.</text>
</comment>
<dbReference type="PANTHER" id="PTHR11487:SF0">
    <property type="entry name" value="S-ACYL FATTY ACID SYNTHASE THIOESTERASE, MEDIUM CHAIN"/>
    <property type="match status" value="1"/>
</dbReference>
<dbReference type="SMART" id="SM00824">
    <property type="entry name" value="PKS_TE"/>
    <property type="match status" value="1"/>
</dbReference>
<evidence type="ECO:0000256" key="1">
    <source>
        <dbReference type="ARBA" id="ARBA00007169"/>
    </source>
</evidence>
<accession>A0ABW6MUQ1</accession>
<evidence type="ECO:0000313" key="5">
    <source>
        <dbReference type="Proteomes" id="UP001601422"/>
    </source>
</evidence>
<evidence type="ECO:0000259" key="3">
    <source>
        <dbReference type="SMART" id="SM00824"/>
    </source>
</evidence>
<dbReference type="PANTHER" id="PTHR11487">
    <property type="entry name" value="THIOESTERASE"/>
    <property type="match status" value="1"/>
</dbReference>
<dbReference type="InterPro" id="IPR020802">
    <property type="entry name" value="TesA-like"/>
</dbReference>
<evidence type="ECO:0000313" key="4">
    <source>
        <dbReference type="EMBL" id="MFF0004726.1"/>
    </source>
</evidence>
<dbReference type="EMBL" id="JBIAJP010000003">
    <property type="protein sequence ID" value="MFF0004726.1"/>
    <property type="molecule type" value="Genomic_DNA"/>
</dbReference>
<feature type="domain" description="Thioesterase TesA-like" evidence="3">
    <location>
        <begin position="31"/>
        <end position="254"/>
    </location>
</feature>
<dbReference type="SUPFAM" id="SSF53474">
    <property type="entry name" value="alpha/beta-Hydrolases"/>
    <property type="match status" value="1"/>
</dbReference>
<keyword evidence="2" id="KW-0378">Hydrolase</keyword>
<gene>
    <name evidence="4" type="ORF">ACFYQT_15010</name>
</gene>
<dbReference type="Proteomes" id="UP001601422">
    <property type="component" value="Unassembled WGS sequence"/>
</dbReference>
<dbReference type="Gene3D" id="3.40.50.1820">
    <property type="entry name" value="alpha/beta hydrolase"/>
    <property type="match status" value="1"/>
</dbReference>
<proteinExistence type="inferred from homology"/>
<keyword evidence="5" id="KW-1185">Reference proteome</keyword>
<protein>
    <submittedName>
        <fullName evidence="4">Thioesterase II family protein</fullName>
    </submittedName>
</protein>
<dbReference type="InterPro" id="IPR029058">
    <property type="entry name" value="AB_hydrolase_fold"/>
</dbReference>
<dbReference type="InterPro" id="IPR001031">
    <property type="entry name" value="Thioesterase"/>
</dbReference>
<sequence>MTRPHPNAVPPTGSPWLRRFHAAPAGSPLLLCFPHAGGSASYFFPFSARLAAHADVLVVQYPGRQERFADRCVESLHEMADLITEELLRHLVPDRPFSIFGHSMGASLAFEVACRLRDAGFPPAALTVSGRRAPSIPAPGSVHLATDDQLIADIKLLGGTDQGMLDNPELLAAILPSVRSDYVATETYRFRGADPLRCPVTALIGDSDPRVDEPQALAWRNHSTGPFRLRVYAGGHFYLVPHLDAVVAELLADLPVRAAASVGTESATSHH</sequence>
<name>A0ABW6MUQ1_9ACTN</name>
<evidence type="ECO:0000256" key="2">
    <source>
        <dbReference type="ARBA" id="ARBA00022801"/>
    </source>
</evidence>
<dbReference type="InterPro" id="IPR012223">
    <property type="entry name" value="TEII"/>
</dbReference>
<comment type="caution">
    <text evidence="4">The sequence shown here is derived from an EMBL/GenBank/DDBJ whole genome shotgun (WGS) entry which is preliminary data.</text>
</comment>
<dbReference type="Pfam" id="PF00975">
    <property type="entry name" value="Thioesterase"/>
    <property type="match status" value="1"/>
</dbReference>